<keyword evidence="1" id="KW-1133">Transmembrane helix</keyword>
<dbReference type="AlphaFoldDB" id="A0A381ZZE3"/>
<evidence type="ECO:0000256" key="1">
    <source>
        <dbReference type="SAM" id="Phobius"/>
    </source>
</evidence>
<sequence>MSRSRTKTFLLFLLVGSVLTIFPISGQDVDPSRSARNIRVKKLAQNWQDEVVTLTNTDGKKIKGKLVDANIHNFLLEKKDGKITEVPIDQIAVVTLSPGIMELSLTVATGLIVGGFAMGFVSLTTSEASAASQGVTALLGALVGSWMGYFTFYQEEVIELE</sequence>
<keyword evidence="1" id="KW-0472">Membrane</keyword>
<proteinExistence type="predicted"/>
<keyword evidence="1" id="KW-0812">Transmembrane</keyword>
<dbReference type="EMBL" id="UINC01023234">
    <property type="protein sequence ID" value="SVA94489.1"/>
    <property type="molecule type" value="Genomic_DNA"/>
</dbReference>
<name>A0A381ZZE3_9ZZZZ</name>
<feature type="transmembrane region" description="Helical" evidence="1">
    <location>
        <begin position="135"/>
        <end position="153"/>
    </location>
</feature>
<protein>
    <submittedName>
        <fullName evidence="2">Uncharacterized protein</fullName>
    </submittedName>
</protein>
<evidence type="ECO:0000313" key="2">
    <source>
        <dbReference type="EMBL" id="SVA94489.1"/>
    </source>
</evidence>
<organism evidence="2">
    <name type="scientific">marine metagenome</name>
    <dbReference type="NCBI Taxonomy" id="408172"/>
    <lineage>
        <taxon>unclassified sequences</taxon>
        <taxon>metagenomes</taxon>
        <taxon>ecological metagenomes</taxon>
    </lineage>
</organism>
<accession>A0A381ZZE3</accession>
<feature type="transmembrane region" description="Helical" evidence="1">
    <location>
        <begin position="103"/>
        <end position="123"/>
    </location>
</feature>
<reference evidence="2" key="1">
    <citation type="submission" date="2018-05" db="EMBL/GenBank/DDBJ databases">
        <authorList>
            <person name="Lanie J.A."/>
            <person name="Ng W.-L."/>
            <person name="Kazmierczak K.M."/>
            <person name="Andrzejewski T.M."/>
            <person name="Davidsen T.M."/>
            <person name="Wayne K.J."/>
            <person name="Tettelin H."/>
            <person name="Glass J.I."/>
            <person name="Rusch D."/>
            <person name="Podicherti R."/>
            <person name="Tsui H.-C.T."/>
            <person name="Winkler M.E."/>
        </authorList>
    </citation>
    <scope>NUCLEOTIDE SEQUENCE</scope>
</reference>
<gene>
    <name evidence="2" type="ORF">METZ01_LOCUS147343</name>
</gene>